<keyword evidence="3" id="KW-0862">Zinc</keyword>
<protein>
    <recommendedName>
        <fullName evidence="4">FLYWCH-type domain-containing protein</fullName>
    </recommendedName>
</protein>
<sequence length="252" mass="29669">MKPVSNNNKIYIAKDTVIRFSVTKRGIPILHVGGYKYNEKHRSRFGTTYWSCNRARTEMQFFKSPKGLPILELSGYRYNVKQRNLGGTMYWACNRAYKELIAFPSRYKSDLVTAILRARFARETTNIFIGGHKYFRHSRSLIGDRIRWTCSKKHKHKLCRIIKQYNGTKLLLYKEYSYNRKRTTKHGYFKWYCSKYHKGCKVTLVTNSDLVAIGTSGDHDHEPLAYYRAPSGNYVRVKDNQQMVFYPSTTHI</sequence>
<dbReference type="InterPro" id="IPR007588">
    <property type="entry name" value="Znf_FLYWCH"/>
</dbReference>
<keyword evidence="6" id="KW-1185">Reference proteome</keyword>
<accession>A0ABN8AWX6</accession>
<organism evidence="5 6">
    <name type="scientific">Chilo suppressalis</name>
    <name type="common">Asiatic rice borer moth</name>
    <dbReference type="NCBI Taxonomy" id="168631"/>
    <lineage>
        <taxon>Eukaryota</taxon>
        <taxon>Metazoa</taxon>
        <taxon>Ecdysozoa</taxon>
        <taxon>Arthropoda</taxon>
        <taxon>Hexapoda</taxon>
        <taxon>Insecta</taxon>
        <taxon>Pterygota</taxon>
        <taxon>Neoptera</taxon>
        <taxon>Endopterygota</taxon>
        <taxon>Lepidoptera</taxon>
        <taxon>Glossata</taxon>
        <taxon>Ditrysia</taxon>
        <taxon>Pyraloidea</taxon>
        <taxon>Crambidae</taxon>
        <taxon>Crambinae</taxon>
        <taxon>Chilo</taxon>
    </lineage>
</organism>
<evidence type="ECO:0000313" key="5">
    <source>
        <dbReference type="EMBL" id="CAH0399080.1"/>
    </source>
</evidence>
<proteinExistence type="predicted"/>
<reference evidence="5" key="1">
    <citation type="submission" date="2021-12" db="EMBL/GenBank/DDBJ databases">
        <authorList>
            <person name="King R."/>
        </authorList>
    </citation>
    <scope>NUCLEOTIDE SEQUENCE</scope>
</reference>
<gene>
    <name evidence="5" type="ORF">CHILSU_LOCUS2211</name>
</gene>
<evidence type="ECO:0000256" key="3">
    <source>
        <dbReference type="ARBA" id="ARBA00022833"/>
    </source>
</evidence>
<dbReference type="Proteomes" id="UP001153292">
    <property type="component" value="Chromosome 13"/>
</dbReference>
<evidence type="ECO:0000256" key="1">
    <source>
        <dbReference type="ARBA" id="ARBA00022723"/>
    </source>
</evidence>
<feature type="domain" description="FLYWCH-type" evidence="4">
    <location>
        <begin position="121"/>
        <end position="157"/>
    </location>
</feature>
<dbReference type="Pfam" id="PF04500">
    <property type="entry name" value="FLYWCH"/>
    <property type="match status" value="2"/>
</dbReference>
<evidence type="ECO:0000259" key="4">
    <source>
        <dbReference type="Pfam" id="PF04500"/>
    </source>
</evidence>
<name>A0ABN8AWX6_CHISP</name>
<feature type="domain" description="FLYWCH-type" evidence="4">
    <location>
        <begin position="163"/>
        <end position="221"/>
    </location>
</feature>
<dbReference type="Gene3D" id="2.20.25.240">
    <property type="match status" value="3"/>
</dbReference>
<keyword evidence="2" id="KW-0863">Zinc-finger</keyword>
<evidence type="ECO:0000256" key="2">
    <source>
        <dbReference type="ARBA" id="ARBA00022771"/>
    </source>
</evidence>
<keyword evidence="1" id="KW-0479">Metal-binding</keyword>
<evidence type="ECO:0000313" key="6">
    <source>
        <dbReference type="Proteomes" id="UP001153292"/>
    </source>
</evidence>
<dbReference type="EMBL" id="OU963906">
    <property type="protein sequence ID" value="CAH0399080.1"/>
    <property type="molecule type" value="Genomic_DNA"/>
</dbReference>